<dbReference type="Gene3D" id="3.90.1010.20">
    <property type="match status" value="1"/>
</dbReference>
<dbReference type="InterPro" id="IPR007329">
    <property type="entry name" value="FMN-bd"/>
</dbReference>
<feature type="domain" description="FMN-binding" evidence="2">
    <location>
        <begin position="48"/>
        <end position="139"/>
    </location>
</feature>
<sequence length="229" mass="24279">MKKFMTMLIVSLGFSLLLTGCSRDDQGKVDAAANGQVVELEGQQDQYGWFPHMRLTFNGDTLTEVYFDYIDDNGAKKSDDEEYNSTMKEKTGVSAKEAQEMLRQNLIAVQNPTAVDIVTGATQTSTEFMAMADQAYKQYFNGEVSANNYGNGNPNTTTDDKGITDDKQVQEQKPEGENAPTYDNGGDGSPNSPENNKNSEGSDKASSASEGAGESGGGAGAGGGGATAE</sequence>
<keyword evidence="4" id="KW-1185">Reference proteome</keyword>
<dbReference type="GO" id="GO:0016020">
    <property type="term" value="C:membrane"/>
    <property type="evidence" value="ECO:0007669"/>
    <property type="project" value="InterPro"/>
</dbReference>
<dbReference type="Pfam" id="PF04205">
    <property type="entry name" value="FMN_bind"/>
    <property type="match status" value="1"/>
</dbReference>
<evidence type="ECO:0000313" key="3">
    <source>
        <dbReference type="EMBL" id="MBC8578134.1"/>
    </source>
</evidence>
<name>A0A926ED83_9FIRM</name>
<proteinExistence type="predicted"/>
<feature type="region of interest" description="Disordered" evidence="1">
    <location>
        <begin position="147"/>
        <end position="229"/>
    </location>
</feature>
<comment type="caution">
    <text evidence="3">The sequence shown here is derived from an EMBL/GenBank/DDBJ whole genome shotgun (WGS) entry which is preliminary data.</text>
</comment>
<dbReference type="EMBL" id="JACRSY010000001">
    <property type="protein sequence ID" value="MBC8578134.1"/>
    <property type="molecule type" value="Genomic_DNA"/>
</dbReference>
<evidence type="ECO:0000256" key="1">
    <source>
        <dbReference type="SAM" id="MobiDB-lite"/>
    </source>
</evidence>
<feature type="compositionally biased region" description="Low complexity" evidence="1">
    <location>
        <begin position="147"/>
        <end position="157"/>
    </location>
</feature>
<dbReference type="PROSITE" id="PS51257">
    <property type="entry name" value="PROKAR_LIPOPROTEIN"/>
    <property type="match status" value="1"/>
</dbReference>
<dbReference type="GO" id="GO:0010181">
    <property type="term" value="F:FMN binding"/>
    <property type="evidence" value="ECO:0007669"/>
    <property type="project" value="InterPro"/>
</dbReference>
<dbReference type="SMART" id="SM00900">
    <property type="entry name" value="FMN_bind"/>
    <property type="match status" value="1"/>
</dbReference>
<feature type="compositionally biased region" description="Low complexity" evidence="1">
    <location>
        <begin position="189"/>
        <end position="212"/>
    </location>
</feature>
<reference evidence="3" key="1">
    <citation type="submission" date="2020-08" db="EMBL/GenBank/DDBJ databases">
        <title>Genome public.</title>
        <authorList>
            <person name="Liu C."/>
            <person name="Sun Q."/>
        </authorList>
    </citation>
    <scope>NUCLEOTIDE SEQUENCE</scope>
    <source>
        <strain evidence="3">NSJ-12</strain>
    </source>
</reference>
<accession>A0A926ED83</accession>
<feature type="compositionally biased region" description="Gly residues" evidence="1">
    <location>
        <begin position="213"/>
        <end position="229"/>
    </location>
</feature>
<dbReference type="RefSeq" id="WP_177671121.1">
    <property type="nucleotide sequence ID" value="NZ_JACRSY010000001.1"/>
</dbReference>
<evidence type="ECO:0000313" key="4">
    <source>
        <dbReference type="Proteomes" id="UP000655830"/>
    </source>
</evidence>
<organism evidence="3 4">
    <name type="scientific">Zhenhengia yiwuensis</name>
    <dbReference type="NCBI Taxonomy" id="2763666"/>
    <lineage>
        <taxon>Bacteria</taxon>
        <taxon>Bacillati</taxon>
        <taxon>Bacillota</taxon>
        <taxon>Clostridia</taxon>
        <taxon>Lachnospirales</taxon>
        <taxon>Lachnospiraceae</taxon>
        <taxon>Zhenhengia</taxon>
    </lineage>
</organism>
<protein>
    <submittedName>
        <fullName evidence="3">FMN-binding protein</fullName>
    </submittedName>
</protein>
<evidence type="ECO:0000259" key="2">
    <source>
        <dbReference type="SMART" id="SM00900"/>
    </source>
</evidence>
<feature type="compositionally biased region" description="Basic and acidic residues" evidence="1">
    <location>
        <begin position="158"/>
        <end position="176"/>
    </location>
</feature>
<dbReference type="AlphaFoldDB" id="A0A926ED83"/>
<gene>
    <name evidence="3" type="ORF">H8718_01085</name>
</gene>
<dbReference type="Proteomes" id="UP000655830">
    <property type="component" value="Unassembled WGS sequence"/>
</dbReference>